<evidence type="ECO:0000313" key="19">
    <source>
        <dbReference type="Proteomes" id="UP000319462"/>
    </source>
</evidence>
<dbReference type="InterPro" id="IPR003593">
    <property type="entry name" value="AAA+_ATPase"/>
</dbReference>
<feature type="chain" id="PRO_5017973801" description="ATP-dependent DNA helicase" evidence="16">
    <location>
        <begin position="17"/>
        <end position="1571"/>
    </location>
</feature>
<feature type="compositionally biased region" description="Basic and acidic residues" evidence="15">
    <location>
        <begin position="186"/>
        <end position="197"/>
    </location>
</feature>
<feature type="compositionally biased region" description="Basic and acidic residues" evidence="15">
    <location>
        <begin position="600"/>
        <end position="609"/>
    </location>
</feature>
<gene>
    <name evidence="18" type="ORF">LBRM2904_11.0310</name>
</gene>
<proteinExistence type="inferred from homology"/>
<evidence type="ECO:0000256" key="9">
    <source>
        <dbReference type="ARBA" id="ARBA00023125"/>
    </source>
</evidence>
<feature type="region of interest" description="Disordered" evidence="15">
    <location>
        <begin position="162"/>
        <end position="199"/>
    </location>
</feature>
<comment type="subunit">
    <text evidence="3">Monomer.</text>
</comment>
<dbReference type="InterPro" id="IPR027417">
    <property type="entry name" value="P-loop_NTPase"/>
</dbReference>
<dbReference type="SMART" id="SM00382">
    <property type="entry name" value="AAA"/>
    <property type="match status" value="1"/>
</dbReference>
<dbReference type="EC" id="5.6.2.3" evidence="14"/>
<evidence type="ECO:0000256" key="11">
    <source>
        <dbReference type="ARBA" id="ARBA00023204"/>
    </source>
</evidence>
<evidence type="ECO:0000313" key="18">
    <source>
        <dbReference type="EMBL" id="SYZ63585.1"/>
    </source>
</evidence>
<dbReference type="GO" id="GO:0006281">
    <property type="term" value="P:DNA repair"/>
    <property type="evidence" value="ECO:0007669"/>
    <property type="project" value="UniProtKB-KW"/>
</dbReference>
<evidence type="ECO:0000256" key="12">
    <source>
        <dbReference type="ARBA" id="ARBA00023235"/>
    </source>
</evidence>
<keyword evidence="6 14" id="KW-0378">Hydrolase</keyword>
<feature type="region of interest" description="Disordered" evidence="15">
    <location>
        <begin position="325"/>
        <end position="346"/>
    </location>
</feature>
<feature type="compositionally biased region" description="Basic and acidic residues" evidence="15">
    <location>
        <begin position="395"/>
        <end position="408"/>
    </location>
</feature>
<dbReference type="GO" id="GO:0043139">
    <property type="term" value="F:5'-3' DNA helicase activity"/>
    <property type="evidence" value="ECO:0007669"/>
    <property type="project" value="UniProtKB-EC"/>
</dbReference>
<protein>
    <recommendedName>
        <fullName evidence="14">ATP-dependent DNA helicase</fullName>
        <ecNumber evidence="14">5.6.2.3</ecNumber>
    </recommendedName>
</protein>
<dbReference type="Proteomes" id="UP000319462">
    <property type="component" value="Chromosome 11"/>
</dbReference>
<keyword evidence="16" id="KW-0732">Signal</keyword>
<keyword evidence="12" id="KW-0413">Isomerase</keyword>
<dbReference type="GO" id="GO:0005524">
    <property type="term" value="F:ATP binding"/>
    <property type="evidence" value="ECO:0007669"/>
    <property type="project" value="UniProtKB-KW"/>
</dbReference>
<evidence type="ECO:0000256" key="13">
    <source>
        <dbReference type="ARBA" id="ARBA00048954"/>
    </source>
</evidence>
<feature type="region of interest" description="Disordered" evidence="15">
    <location>
        <begin position="395"/>
        <end position="438"/>
    </location>
</feature>
<dbReference type="PANTHER" id="PTHR47642">
    <property type="entry name" value="ATP-DEPENDENT DNA HELICASE"/>
    <property type="match status" value="1"/>
</dbReference>
<dbReference type="InterPro" id="IPR010285">
    <property type="entry name" value="DNA_helicase_pif1-like_DEAD"/>
</dbReference>
<feature type="compositionally biased region" description="Low complexity" evidence="15">
    <location>
        <begin position="409"/>
        <end position="420"/>
    </location>
</feature>
<dbReference type="CDD" id="cd18809">
    <property type="entry name" value="SF1_C_RecD"/>
    <property type="match status" value="1"/>
</dbReference>
<name>A0A3P3Z026_LEIBR</name>
<feature type="compositionally biased region" description="Pro residues" evidence="15">
    <location>
        <begin position="54"/>
        <end position="64"/>
    </location>
</feature>
<feature type="signal peptide" evidence="16">
    <location>
        <begin position="1"/>
        <end position="16"/>
    </location>
</feature>
<dbReference type="InterPro" id="IPR051055">
    <property type="entry name" value="PIF1_helicase"/>
</dbReference>
<dbReference type="GO" id="GO:0003677">
    <property type="term" value="F:DNA binding"/>
    <property type="evidence" value="ECO:0007669"/>
    <property type="project" value="UniProtKB-KW"/>
</dbReference>
<accession>A0A3P3Z026</accession>
<evidence type="ECO:0000256" key="10">
    <source>
        <dbReference type="ARBA" id="ARBA00023172"/>
    </source>
</evidence>
<comment type="similarity">
    <text evidence="2">Belongs to the helicase family. PIF1 subfamily.</text>
</comment>
<evidence type="ECO:0000259" key="17">
    <source>
        <dbReference type="SMART" id="SM00382"/>
    </source>
</evidence>
<dbReference type="SUPFAM" id="SSF52540">
    <property type="entry name" value="P-loop containing nucleoside triphosphate hydrolases"/>
    <property type="match status" value="2"/>
</dbReference>
<dbReference type="FunFam" id="3.40.50.300:FF:001824">
    <property type="entry name" value="ATP-dependent DNA helicase"/>
    <property type="match status" value="1"/>
</dbReference>
<evidence type="ECO:0000256" key="15">
    <source>
        <dbReference type="SAM" id="MobiDB-lite"/>
    </source>
</evidence>
<evidence type="ECO:0000256" key="2">
    <source>
        <dbReference type="ARBA" id="ARBA00009781"/>
    </source>
</evidence>
<keyword evidence="11 14" id="KW-0234">DNA repair</keyword>
<dbReference type="Pfam" id="PF05970">
    <property type="entry name" value="PIF1"/>
    <property type="match status" value="1"/>
</dbReference>
<feature type="region of interest" description="Disordered" evidence="15">
    <location>
        <begin position="51"/>
        <end position="71"/>
    </location>
</feature>
<dbReference type="GO" id="GO:0016887">
    <property type="term" value="F:ATP hydrolysis activity"/>
    <property type="evidence" value="ECO:0007669"/>
    <property type="project" value="RHEA"/>
</dbReference>
<dbReference type="Gene3D" id="3.40.50.300">
    <property type="entry name" value="P-loop containing nucleotide triphosphate hydrolases"/>
    <property type="match status" value="1"/>
</dbReference>
<dbReference type="PANTHER" id="PTHR47642:SF5">
    <property type="entry name" value="ATP-DEPENDENT DNA HELICASE"/>
    <property type="match status" value="1"/>
</dbReference>
<organism evidence="18 19">
    <name type="scientific">Leishmania braziliensis MHOM/BR/75/M2904</name>
    <dbReference type="NCBI Taxonomy" id="420245"/>
    <lineage>
        <taxon>Eukaryota</taxon>
        <taxon>Discoba</taxon>
        <taxon>Euglenozoa</taxon>
        <taxon>Kinetoplastea</taxon>
        <taxon>Metakinetoplastina</taxon>
        <taxon>Trypanosomatida</taxon>
        <taxon>Trypanosomatidae</taxon>
        <taxon>Leishmaniinae</taxon>
        <taxon>Leishmania</taxon>
        <taxon>Leishmania braziliensis species complex</taxon>
    </lineage>
</organism>
<feature type="region of interest" description="Disordered" evidence="15">
    <location>
        <begin position="1546"/>
        <end position="1571"/>
    </location>
</feature>
<evidence type="ECO:0000256" key="6">
    <source>
        <dbReference type="ARBA" id="ARBA00022801"/>
    </source>
</evidence>
<dbReference type="GO" id="GO:0000287">
    <property type="term" value="F:magnesium ion binding"/>
    <property type="evidence" value="ECO:0007669"/>
    <property type="project" value="UniProtKB-ARBA"/>
</dbReference>
<reference evidence="18 19" key="1">
    <citation type="submission" date="2018-09" db="EMBL/GenBank/DDBJ databases">
        <authorList>
            <person name="Peiro R."/>
            <person name="Begona"/>
            <person name="Cbmso G."/>
            <person name="Lopez M."/>
            <person name="Gonzalez S."/>
        </authorList>
    </citation>
    <scope>NUCLEOTIDE SEQUENCE [LARGE SCALE GENOMIC DNA]</scope>
</reference>
<keyword evidence="5 14" id="KW-0227">DNA damage</keyword>
<keyword evidence="10 14" id="KW-0233">DNA recombination</keyword>
<evidence type="ECO:0000256" key="1">
    <source>
        <dbReference type="ARBA" id="ARBA00001946"/>
    </source>
</evidence>
<evidence type="ECO:0000256" key="7">
    <source>
        <dbReference type="ARBA" id="ARBA00022806"/>
    </source>
</evidence>
<evidence type="ECO:0000256" key="16">
    <source>
        <dbReference type="SAM" id="SignalP"/>
    </source>
</evidence>
<dbReference type="GO" id="GO:0006310">
    <property type="term" value="P:DNA recombination"/>
    <property type="evidence" value="ECO:0007669"/>
    <property type="project" value="UniProtKB-KW"/>
</dbReference>
<keyword evidence="7 14" id="KW-0347">Helicase</keyword>
<keyword evidence="9" id="KW-0238">DNA-binding</keyword>
<feature type="domain" description="AAA+ ATPase" evidence="17">
    <location>
        <begin position="836"/>
        <end position="1039"/>
    </location>
</feature>
<comment type="catalytic activity">
    <reaction evidence="13 14">
        <text>ATP + H2O = ADP + phosphate + H(+)</text>
        <dbReference type="Rhea" id="RHEA:13065"/>
        <dbReference type="ChEBI" id="CHEBI:15377"/>
        <dbReference type="ChEBI" id="CHEBI:15378"/>
        <dbReference type="ChEBI" id="CHEBI:30616"/>
        <dbReference type="ChEBI" id="CHEBI:43474"/>
        <dbReference type="ChEBI" id="CHEBI:456216"/>
        <dbReference type="EC" id="5.6.2.3"/>
    </reaction>
</comment>
<evidence type="ECO:0000256" key="4">
    <source>
        <dbReference type="ARBA" id="ARBA00022741"/>
    </source>
</evidence>
<comment type="cofactor">
    <cofactor evidence="1 14">
        <name>Mg(2+)</name>
        <dbReference type="ChEBI" id="CHEBI:18420"/>
    </cofactor>
</comment>
<keyword evidence="8 14" id="KW-0067">ATP-binding</keyword>
<evidence type="ECO:0000256" key="3">
    <source>
        <dbReference type="ARBA" id="ARBA00011245"/>
    </source>
</evidence>
<feature type="region of interest" description="Disordered" evidence="15">
    <location>
        <begin position="580"/>
        <end position="672"/>
    </location>
</feature>
<evidence type="ECO:0000256" key="14">
    <source>
        <dbReference type="RuleBase" id="RU363044"/>
    </source>
</evidence>
<keyword evidence="4 14" id="KW-0547">Nucleotide-binding</keyword>
<evidence type="ECO:0000256" key="8">
    <source>
        <dbReference type="ARBA" id="ARBA00022840"/>
    </source>
</evidence>
<dbReference type="EMBL" id="LS997610">
    <property type="protein sequence ID" value="SYZ63585.1"/>
    <property type="molecule type" value="Genomic_DNA"/>
</dbReference>
<evidence type="ECO:0000256" key="5">
    <source>
        <dbReference type="ARBA" id="ARBA00022763"/>
    </source>
</evidence>
<sequence length="1571" mass="168892">MGYLQVLLACHRHLAAAPACLYTRCAATAPGYECGAAIAAGRSSVAAPLYAPLDSPPPSPPPSPSSASSAASVRAAVKRTKLVKVKKWGQVVWRGSEDGDAGDGSWRGWGSLYWARGAYVAVASPAVEPLNCRRQRQLTQSRAAAVHVAWHAAARRLCHSHSRELPSGGTLSPRSECPPAPSTKALSRESGDSKEEPPSLLGELLRRLQGVTGVSASDRCAIANDGNVPITISAEGAAVAPAATSLTPPTSYDLSNTLPAGWSATALAGPSGRCCLRSAVGAQEEAYVPLLFRPDFQRANPHARRLAATAMTTAETAATAPTITIDTSPRGATWGGTPAAPRSPPSVITSGVARSVDPRASAAASPAVACIDDALLEEFDIDSIAVFDGGGKDGEGCAIPKEEERPCDSDGSAAAASPAGEEGDSQDVPDGPPYRVAGQDEEDVDDLIGDNTLPVAPAACAGDAVQTLGQRSHRLILDPVEWLAQAPDAPLMDVTLLESNTHIKDQLVEALAPPAAAEYAEWLRQQRYDDSVSDAETATAALMASERCIDPGEDTSLQEALNAELFADVSRAIRRQQWYRPHSKKAKRGKAAVVVPSTHAETKGDRFTDAARLSEVPPSREGVVPTPAAHSAPSPPPDEGADGAVGGALPSPHHKASTVSFRAPRGDGETAQTAGSDALVYNIFTRRVTKASSTSIRSLALMGIGVDQTTRELCVTDGEALRNLAGALRAHHVSWPQLWSRGPLYRQIERLLSDATVEDPVERVAGLLKLQYNRSHLQWQKPGLVVCGDAAGSVQAPSAAEATTAPPSVAESIDEKLLTLQDLNMEQQAVVQLVMQGHHTYIGGGAGTGKSVLLRVIKQQLVCEGLAVAVTGTTGISSSQIGGCTLHHCLGISPLGEFTRRKDLSSYDVIIIDEVSMLSRELFESLEVHLRRANNLNLPFGGVQMILSGDFLQLGAIHAQPLITSPVFRRNFIQLKLHTLVRQNRDLRFAAQLQQLRRGMVPLDLRKSVRFMSRDQVVAEHQAAAVLRARQQAQLQQVLSTTATESTADPHREAWATSDGADASLRTQSASATTPVTPFPQAGHRDSVAAVVDGAVNLLPTNREVDATNTEQLDRLEGELITYTPQLLPPSLVGSWSPTYVLRICAPQKLNMKTFTLEIQRYLTAFYTHGQRASSQVSRCLSARPASIERGTAAFSSAAAASANFSDGSWLLGPSLNERSIVLYPLFVDALALRVRLPLTMGKEEGQQFLLYLSELDRHLEVIDSGVRVRDVLMHADGMHTEQDEFTLLQYAQHTPVARPLGLKIGARVMLRTNLAPGLVNGSLGTVVGFRKLQINQLPRYIVGNAQREESILRYADYLQYEQGFDVPLVPVLDFNGRQEVIPPVTHFVGGRSNTHFYSLGIVALPLSLAYAFTVHKVQGLTLVGRVHLELSRMWPCEHLLYVAMSRVRNPEQLSVSSFHPSLVRTAADCLLFDDSLPPVTQARIAPYMVAATWRRSRERRKKVVLMKQLETHVKKRQQKLKSEASKGNIRAEIQLLEEKMLKQRARASAARSKHYNTSSKQGAVADSPTV</sequence>
<dbReference type="GO" id="GO:0005737">
    <property type="term" value="C:cytoplasm"/>
    <property type="evidence" value="ECO:0007669"/>
    <property type="project" value="UniProtKB-ARBA"/>
</dbReference>
<dbReference type="GO" id="GO:0000723">
    <property type="term" value="P:telomere maintenance"/>
    <property type="evidence" value="ECO:0007669"/>
    <property type="project" value="InterPro"/>
</dbReference>
<feature type="compositionally biased region" description="Basic residues" evidence="15">
    <location>
        <begin position="581"/>
        <end position="590"/>
    </location>
</feature>